<dbReference type="AlphaFoldDB" id="A0A5E7DF67"/>
<sequence>MSVSIFFSDPARAMAQCTHYMVSPGKTLQGVQLQLQGPSHQGFPVAVMLPQGFRHEDGSFGQKVFETDADGKIDITGVTCEAGTPTGQYLLIAECQDGHALAEIFVQADIIPLKGQVYQTVIDSKGVLAYVVSQDEDRRHYVAVIEIASKSVIAEIVNPVRSPEAIALSPDDKYLYVCDRLARKLLVIDTQTLGTIAEGTLDRAGTRMQVHPDGNIAYISSANFIMVVDLNTLNTIEYIFLDGTAAIIFNPNGRAYALFITIGGSRIAVIDSQTHQIVTRLSLGGYCRKISISPDKLSLYAAIYTKSETDIRSWIVVIDTLVDGFKNNIEHGRATISELGISSDGKTLYAANTYIPEIYAIDIQSQALETIPLGHGIQPYNISTSSTQILGGDLEQSRLFVLNIKSRSKQNSVT</sequence>
<dbReference type="RefSeq" id="WP_150639167.1">
    <property type="nucleotide sequence ID" value="NZ_CABVHP010000011.1"/>
</dbReference>
<dbReference type="SUPFAM" id="SSF50969">
    <property type="entry name" value="YVTN repeat-like/Quinoprotein amine dehydrogenase"/>
    <property type="match status" value="2"/>
</dbReference>
<dbReference type="OrthoDB" id="145213at2"/>
<proteinExistence type="predicted"/>
<dbReference type="EMBL" id="CABVHP010000011">
    <property type="protein sequence ID" value="VVO14831.1"/>
    <property type="molecule type" value="Genomic_DNA"/>
</dbReference>
<reference evidence="1 2" key="1">
    <citation type="submission" date="2019-09" db="EMBL/GenBank/DDBJ databases">
        <authorList>
            <person name="Chandra G."/>
            <person name="Truman W A."/>
        </authorList>
    </citation>
    <scope>NUCLEOTIDE SEQUENCE [LARGE SCALE GENOMIC DNA]</scope>
    <source>
        <strain evidence="1">PS704</strain>
    </source>
</reference>
<evidence type="ECO:0000313" key="1">
    <source>
        <dbReference type="EMBL" id="VVO14831.1"/>
    </source>
</evidence>
<dbReference type="Proteomes" id="UP000326557">
    <property type="component" value="Unassembled WGS sequence"/>
</dbReference>
<evidence type="ECO:0000313" key="2">
    <source>
        <dbReference type="Proteomes" id="UP000326557"/>
    </source>
</evidence>
<gene>
    <name evidence="1" type="ORF">PS704_03742</name>
</gene>
<dbReference type="InterPro" id="IPR011044">
    <property type="entry name" value="Quino_amine_DH_bsu"/>
</dbReference>
<name>A0A5E7DF67_PSEFL</name>
<dbReference type="InterPro" id="IPR015943">
    <property type="entry name" value="WD40/YVTN_repeat-like_dom_sf"/>
</dbReference>
<dbReference type="Pfam" id="PF16819">
    <property type="entry name" value="DUF5074"/>
    <property type="match status" value="1"/>
</dbReference>
<organism evidence="1 2">
    <name type="scientific">Pseudomonas fluorescens</name>
    <dbReference type="NCBI Taxonomy" id="294"/>
    <lineage>
        <taxon>Bacteria</taxon>
        <taxon>Pseudomonadati</taxon>
        <taxon>Pseudomonadota</taxon>
        <taxon>Gammaproteobacteria</taxon>
        <taxon>Pseudomonadales</taxon>
        <taxon>Pseudomonadaceae</taxon>
        <taxon>Pseudomonas</taxon>
    </lineage>
</organism>
<dbReference type="Gene3D" id="2.130.10.10">
    <property type="entry name" value="YVTN repeat-like/Quinoprotein amine dehydrogenase"/>
    <property type="match status" value="1"/>
</dbReference>
<evidence type="ECO:0008006" key="3">
    <source>
        <dbReference type="Google" id="ProtNLM"/>
    </source>
</evidence>
<accession>A0A5E7DF67</accession>
<dbReference type="InterPro" id="IPR031815">
    <property type="entry name" value="DUF5074"/>
</dbReference>
<dbReference type="PANTHER" id="PTHR47197:SF3">
    <property type="entry name" value="DIHYDRO-HEME D1 DEHYDROGENASE"/>
    <property type="match status" value="1"/>
</dbReference>
<dbReference type="PANTHER" id="PTHR47197">
    <property type="entry name" value="PROTEIN NIRF"/>
    <property type="match status" value="1"/>
</dbReference>
<protein>
    <recommendedName>
        <fullName evidence="3">YncE family protein</fullName>
    </recommendedName>
</protein>
<dbReference type="InterPro" id="IPR051200">
    <property type="entry name" value="Host-pathogen_enzymatic-act"/>
</dbReference>